<protein>
    <submittedName>
        <fullName evidence="11">Hematopoietic progenitor cell antigen CD34</fullName>
    </submittedName>
</protein>
<feature type="signal peptide" evidence="10">
    <location>
        <begin position="1"/>
        <end position="22"/>
    </location>
</feature>
<keyword evidence="12" id="KW-1185">Reference proteome</keyword>
<dbReference type="InterPro" id="IPR013836">
    <property type="entry name" value="CD34/Podocalyxin"/>
</dbReference>
<dbReference type="Pfam" id="PF06365">
    <property type="entry name" value="CD34_antigen"/>
    <property type="match status" value="1"/>
</dbReference>
<dbReference type="GO" id="GO:0005886">
    <property type="term" value="C:plasma membrane"/>
    <property type="evidence" value="ECO:0007669"/>
    <property type="project" value="UniProtKB-ARBA"/>
</dbReference>
<dbReference type="eggNOG" id="ENOG502RYP9">
    <property type="taxonomic scope" value="Eukaryota"/>
</dbReference>
<keyword evidence="7" id="KW-0325">Glycoprotein</keyword>
<proteinExistence type="predicted"/>
<name>A0A151MJX3_ALLMI</name>
<dbReference type="PANTHER" id="PTHR16677:SF1">
    <property type="entry name" value="HEMATOPOIETIC PROGENITOR CELL ANTIGEN CD34"/>
    <property type="match status" value="1"/>
</dbReference>
<dbReference type="GO" id="GO:0007160">
    <property type="term" value="P:cell-matrix adhesion"/>
    <property type="evidence" value="ECO:0007669"/>
    <property type="project" value="TreeGrafter"/>
</dbReference>
<evidence type="ECO:0000256" key="3">
    <source>
        <dbReference type="ARBA" id="ARBA00022729"/>
    </source>
</evidence>
<feature type="region of interest" description="Disordered" evidence="8">
    <location>
        <begin position="341"/>
        <end position="386"/>
    </location>
</feature>
<dbReference type="EMBL" id="AKHW03006004">
    <property type="protein sequence ID" value="KYO24763.1"/>
    <property type="molecule type" value="Genomic_DNA"/>
</dbReference>
<feature type="chain" id="PRO_5007585228" evidence="10">
    <location>
        <begin position="23"/>
        <end position="386"/>
    </location>
</feature>
<dbReference type="STRING" id="8496.A0A151MJX3"/>
<dbReference type="Proteomes" id="UP000050525">
    <property type="component" value="Unassembled WGS sequence"/>
</dbReference>
<dbReference type="PRINTS" id="PR01700">
    <property type="entry name" value="CD34ANTIGEN"/>
</dbReference>
<dbReference type="PhylomeDB" id="A0A151MJX3"/>
<evidence type="ECO:0000256" key="5">
    <source>
        <dbReference type="ARBA" id="ARBA00022989"/>
    </source>
</evidence>
<accession>A0A151MJX3</accession>
<evidence type="ECO:0000256" key="2">
    <source>
        <dbReference type="ARBA" id="ARBA00022692"/>
    </source>
</evidence>
<dbReference type="PANTHER" id="PTHR16677">
    <property type="entry name" value="HEMATOPOIETIC PROGENITOR CELL ANTIGEN CD34"/>
    <property type="match status" value="1"/>
</dbReference>
<feature type="compositionally biased region" description="Polar residues" evidence="8">
    <location>
        <begin position="66"/>
        <end position="106"/>
    </location>
</feature>
<evidence type="ECO:0000256" key="6">
    <source>
        <dbReference type="ARBA" id="ARBA00023136"/>
    </source>
</evidence>
<gene>
    <name evidence="11" type="primary">CD34</name>
    <name evidence="11" type="ORF">Y1Q_0016589</name>
</gene>
<keyword evidence="3 10" id="KW-0732">Signal</keyword>
<evidence type="ECO:0000256" key="1">
    <source>
        <dbReference type="ARBA" id="ARBA00004479"/>
    </source>
</evidence>
<comment type="caution">
    <text evidence="11">The sequence shown here is derived from an EMBL/GenBank/DDBJ whole genome shotgun (WGS) entry which is preliminary data.</text>
</comment>
<organism evidence="11 12">
    <name type="scientific">Alligator mississippiensis</name>
    <name type="common">American alligator</name>
    <dbReference type="NCBI Taxonomy" id="8496"/>
    <lineage>
        <taxon>Eukaryota</taxon>
        <taxon>Metazoa</taxon>
        <taxon>Chordata</taxon>
        <taxon>Craniata</taxon>
        <taxon>Vertebrata</taxon>
        <taxon>Euteleostomi</taxon>
        <taxon>Archelosauria</taxon>
        <taxon>Archosauria</taxon>
        <taxon>Crocodylia</taxon>
        <taxon>Alligatoridae</taxon>
        <taxon>Alligatorinae</taxon>
        <taxon>Alligator</taxon>
    </lineage>
</organism>
<feature type="transmembrane region" description="Helical" evidence="9">
    <location>
        <begin position="290"/>
        <end position="310"/>
    </location>
</feature>
<reference evidence="11 12" key="1">
    <citation type="journal article" date="2012" name="Genome Biol.">
        <title>Sequencing three crocodilian genomes to illuminate the evolution of archosaurs and amniotes.</title>
        <authorList>
            <person name="St John J.A."/>
            <person name="Braun E.L."/>
            <person name="Isberg S.R."/>
            <person name="Miles L.G."/>
            <person name="Chong A.Y."/>
            <person name="Gongora J."/>
            <person name="Dalzell P."/>
            <person name="Moran C."/>
            <person name="Bed'hom B."/>
            <person name="Abzhanov A."/>
            <person name="Burgess S.C."/>
            <person name="Cooksey A.M."/>
            <person name="Castoe T.A."/>
            <person name="Crawford N.G."/>
            <person name="Densmore L.D."/>
            <person name="Drew J.C."/>
            <person name="Edwards S.V."/>
            <person name="Faircloth B.C."/>
            <person name="Fujita M.K."/>
            <person name="Greenwold M.J."/>
            <person name="Hoffmann F.G."/>
            <person name="Howard J.M."/>
            <person name="Iguchi T."/>
            <person name="Janes D.E."/>
            <person name="Khan S.Y."/>
            <person name="Kohno S."/>
            <person name="de Koning A.J."/>
            <person name="Lance S.L."/>
            <person name="McCarthy F.M."/>
            <person name="McCormack J.E."/>
            <person name="Merchant M.E."/>
            <person name="Peterson D.G."/>
            <person name="Pollock D.D."/>
            <person name="Pourmand N."/>
            <person name="Raney B.J."/>
            <person name="Roessler K.A."/>
            <person name="Sanford J.R."/>
            <person name="Sawyer R.H."/>
            <person name="Schmidt C.J."/>
            <person name="Triplett E.W."/>
            <person name="Tuberville T.D."/>
            <person name="Venegas-Anaya M."/>
            <person name="Howard J.T."/>
            <person name="Jarvis E.D."/>
            <person name="Guillette L.J.Jr."/>
            <person name="Glenn T.C."/>
            <person name="Green R.E."/>
            <person name="Ray D.A."/>
        </authorList>
    </citation>
    <scope>NUCLEOTIDE SEQUENCE [LARGE SCALE GENOMIC DNA]</scope>
    <source>
        <strain evidence="11">KSC_2009_1</strain>
    </source>
</reference>
<keyword evidence="4" id="KW-0130">Cell adhesion</keyword>
<feature type="region of interest" description="Disordered" evidence="8">
    <location>
        <begin position="44"/>
        <end position="165"/>
    </location>
</feature>
<comment type="subcellular location">
    <subcellularLocation>
        <location evidence="1">Membrane</location>
        <topology evidence="1">Single-pass type I membrane protein</topology>
    </subcellularLocation>
</comment>
<evidence type="ECO:0000256" key="4">
    <source>
        <dbReference type="ARBA" id="ARBA00022889"/>
    </source>
</evidence>
<feature type="compositionally biased region" description="Polar residues" evidence="8">
    <location>
        <begin position="358"/>
        <end position="373"/>
    </location>
</feature>
<keyword evidence="5 9" id="KW-1133">Transmembrane helix</keyword>
<dbReference type="AlphaFoldDB" id="A0A151MJX3"/>
<feature type="compositionally biased region" description="Low complexity" evidence="8">
    <location>
        <begin position="145"/>
        <end position="163"/>
    </location>
</feature>
<dbReference type="InterPro" id="IPR008083">
    <property type="entry name" value="CD34"/>
</dbReference>
<evidence type="ECO:0000313" key="12">
    <source>
        <dbReference type="Proteomes" id="UP000050525"/>
    </source>
</evidence>
<evidence type="ECO:0000256" key="10">
    <source>
        <dbReference type="SAM" id="SignalP"/>
    </source>
</evidence>
<evidence type="ECO:0000256" key="7">
    <source>
        <dbReference type="ARBA" id="ARBA00023180"/>
    </source>
</evidence>
<sequence length="386" mass="41487">MKRKQLFWAALCALSLLEVVSGETKTINTSAPETSATHTTFITTPLVTTPGTSDGNMTEAGPADTKPSSPAGTSALPSTKTVSLNETTLTMVNMTEAPSTAPTTVRSFDGGNETEPRATNISSTQQPEVSSLPSVTLPNTTLKPVWTTTTGSTKHTVSSVTTSPGNEISNGTEIITCHNVKHVTKPHVICLQLNASYTCDHFKMKMGRRLWQLLCNDSSASLHPASPCHIELAKSEVKPLCMLLILGDTADAEGILNHLKNPESDLKELGIESHQKEEIWNHQDFSRKTLTALVTSGLLAASLGLAAYFLMKRRSWSPTRERLGEDPYYIENSSQGNTLISVGAHEQPEPQEKPNLNGGAQENGTGQTASKNGRSARPHVLADTEM</sequence>
<feature type="compositionally biased region" description="Polar residues" evidence="8">
    <location>
        <begin position="117"/>
        <end position="142"/>
    </location>
</feature>
<evidence type="ECO:0000256" key="9">
    <source>
        <dbReference type="SAM" id="Phobius"/>
    </source>
</evidence>
<evidence type="ECO:0000313" key="11">
    <source>
        <dbReference type="EMBL" id="KYO24763.1"/>
    </source>
</evidence>
<keyword evidence="2 9" id="KW-0812">Transmembrane</keyword>
<keyword evidence="6 9" id="KW-0472">Membrane</keyword>
<evidence type="ECO:0000256" key="8">
    <source>
        <dbReference type="SAM" id="MobiDB-lite"/>
    </source>
</evidence>